<reference evidence="2 3" key="1">
    <citation type="submission" date="2018-07" db="EMBL/GenBank/DDBJ databases">
        <title>Section-level genome sequencing of Aspergillus section Nigri to investigate inter- and intra-species variation.</title>
        <authorList>
            <consortium name="DOE Joint Genome Institute"/>
            <person name="Vesth T.C."/>
            <person name="Nybo J.L."/>
            <person name="Theobald S."/>
            <person name="Frisvad J.C."/>
            <person name="Larsen T.O."/>
            <person name="Nielsen K.F."/>
            <person name="Hoof J.B."/>
            <person name="Brandl J."/>
            <person name="Salamov A."/>
            <person name="Riley R."/>
            <person name="Gladden J.M."/>
            <person name="Phatale P."/>
            <person name="Nielsen M.T."/>
            <person name="Lyhne E.K."/>
            <person name="Kogle M.E."/>
            <person name="Strasser K."/>
            <person name="McDonnell E."/>
            <person name="Barry K."/>
            <person name="Clum A."/>
            <person name="Chen C."/>
            <person name="Nolan M."/>
            <person name="Sandor L."/>
            <person name="Kuo A."/>
            <person name="Lipzen A."/>
            <person name="Hainaut M."/>
            <person name="Drula E."/>
            <person name="Tsang A."/>
            <person name="Magnuson J.K."/>
            <person name="Henrissat B."/>
            <person name="Wiebenga A."/>
            <person name="Simmons B.A."/>
            <person name="Makela M.R."/>
            <person name="De vries R.P."/>
            <person name="Grigoriev I.V."/>
            <person name="Mortensen U.H."/>
            <person name="Baker S.E."/>
            <person name="Andersen M.R."/>
        </authorList>
    </citation>
    <scope>NUCLEOTIDE SEQUENCE [LARGE SCALE GENOMIC DNA]</scope>
    <source>
        <strain evidence="2 3">ATCC 13496</strain>
    </source>
</reference>
<name>A0A370BSV6_ASPNG</name>
<accession>A0A370BSV6</accession>
<evidence type="ECO:0000256" key="1">
    <source>
        <dbReference type="SAM" id="MobiDB-lite"/>
    </source>
</evidence>
<feature type="region of interest" description="Disordered" evidence="1">
    <location>
        <begin position="175"/>
        <end position="236"/>
    </location>
</feature>
<dbReference type="AlphaFoldDB" id="A0A370BSV6"/>
<gene>
    <name evidence="2" type="ORF">M747DRAFT_316366</name>
</gene>
<dbReference type="Proteomes" id="UP000253845">
    <property type="component" value="Unassembled WGS sequence"/>
</dbReference>
<organism evidence="2 3">
    <name type="scientific">Aspergillus niger ATCC 13496</name>
    <dbReference type="NCBI Taxonomy" id="1353008"/>
    <lineage>
        <taxon>Eukaryota</taxon>
        <taxon>Fungi</taxon>
        <taxon>Dikarya</taxon>
        <taxon>Ascomycota</taxon>
        <taxon>Pezizomycotina</taxon>
        <taxon>Eurotiomycetes</taxon>
        <taxon>Eurotiomycetidae</taxon>
        <taxon>Eurotiales</taxon>
        <taxon>Aspergillaceae</taxon>
        <taxon>Aspergillus</taxon>
        <taxon>Aspergillus subgen. Circumdati</taxon>
    </lineage>
</organism>
<feature type="compositionally biased region" description="Polar residues" evidence="1">
    <location>
        <begin position="197"/>
        <end position="207"/>
    </location>
</feature>
<dbReference type="EMBL" id="KZ851923">
    <property type="protein sequence ID" value="RDH18557.1"/>
    <property type="molecule type" value="Genomic_DNA"/>
</dbReference>
<protein>
    <submittedName>
        <fullName evidence="2">Uncharacterized protein</fullName>
    </submittedName>
</protein>
<proteinExistence type="predicted"/>
<evidence type="ECO:0000313" key="2">
    <source>
        <dbReference type="EMBL" id="RDH18557.1"/>
    </source>
</evidence>
<evidence type="ECO:0000313" key="3">
    <source>
        <dbReference type="Proteomes" id="UP000253845"/>
    </source>
</evidence>
<sequence length="358" mass="38575">MPEEVTANLKGVWEAKPGVCCCHDIMMEGVDGVRGDLVVMHGCDVHFHTAYRFGHRKYRAEWGQLRALPAGQSESTTIPAASCPSGTVLVPATDVGYHQGYIPIAKMEDKKYRRLTRVGGGTTTTAKNDALLDLFAIATHTHTHSHTIMQVLPAGRYSPSCNPNGSPRPEMLDFPTTRNARPGLELAHPNHGDTEGGQFTVQNQGVSQPGLGKAESGLGTPRPSLQSAAEKNDNEGKMSEIFHGKYTKKNVMSGCVPLEGEEGKVSGDDDDEDFLRHPVDPPRSALFLVHASDLAAGNRGLPVTGQDTFSYPPKKVPTFPVPEPWGYLGLCRAKPRPGGMGLTAWCLAPLVPIRSLPL</sequence>
<dbReference type="VEuPathDB" id="FungiDB:M747DRAFT_316366"/>